<dbReference type="Proteomes" id="UP000032279">
    <property type="component" value="Unassembled WGS sequence"/>
</dbReference>
<dbReference type="AlphaFoldDB" id="A0A0D1A9G1"/>
<dbReference type="PANTHER" id="PTHR43158:SF2">
    <property type="entry name" value="SKFA PEPTIDE EXPORT ATP-BINDING PROTEIN SKFE"/>
    <property type="match status" value="1"/>
</dbReference>
<dbReference type="GO" id="GO:0005524">
    <property type="term" value="F:ATP binding"/>
    <property type="evidence" value="ECO:0007669"/>
    <property type="project" value="UniProtKB-KW"/>
</dbReference>
<evidence type="ECO:0000256" key="1">
    <source>
        <dbReference type="ARBA" id="ARBA00022741"/>
    </source>
</evidence>
<evidence type="ECO:0000313" key="5">
    <source>
        <dbReference type="Proteomes" id="UP000032279"/>
    </source>
</evidence>
<name>A0A0D1A9G1_9LACO</name>
<dbReference type="InterPro" id="IPR027417">
    <property type="entry name" value="P-loop_NTPase"/>
</dbReference>
<comment type="caution">
    <text evidence="4">The sequence shown here is derived from an EMBL/GenBank/DDBJ whole genome shotgun (WGS) entry which is preliminary data.</text>
</comment>
<reference evidence="4 5" key="1">
    <citation type="submission" date="2013-08" db="EMBL/GenBank/DDBJ databases">
        <title>Lactobacillus wasatchii sp. WDC04, a late gas producing bacteria isolated from aged chedder cheese.</title>
        <authorList>
            <person name="Oberg C.J."/>
            <person name="Culumber M."/>
            <person name="McMahon D.J."/>
            <person name="Broadbent J.R."/>
            <person name="Oberg T.S."/>
            <person name="Ortaki F."/>
        </authorList>
    </citation>
    <scope>NUCLEOTIDE SEQUENCE [LARGE SCALE GENOMIC DNA]</scope>
    <source>
        <strain evidence="4 5">WDC04</strain>
    </source>
</reference>
<dbReference type="SUPFAM" id="SSF52540">
    <property type="entry name" value="P-loop containing nucleoside triphosphate hydrolases"/>
    <property type="match status" value="1"/>
</dbReference>
<dbReference type="EMBL" id="AWTT01000021">
    <property type="protein sequence ID" value="KIS03381.1"/>
    <property type="molecule type" value="Genomic_DNA"/>
</dbReference>
<dbReference type="OrthoDB" id="2325567at2"/>
<dbReference type="GO" id="GO:0016887">
    <property type="term" value="F:ATP hydrolysis activity"/>
    <property type="evidence" value="ECO:0007669"/>
    <property type="project" value="InterPro"/>
</dbReference>
<sequence length="294" mass="33104">MEWENLAVVEIKSLTKEDRKQEALSDWTINFEAGTINALCTNGPNSINILFALLLGQEKIMKDAIHINGLDAYKQRKKLAAQIGYQNEEVVLAKHGDVLQLLTTTIKKSDQAVTLEQAKQIVNQFGIKLNARVADLAQGQKQQLGIIMMTIQKLPLLLLEQATSLMDDSQRKATWQLLHDYVQKMNATVLFASERFDELQRFADQIVYIRNGKITNQRELPTHDSVDCMVTITGTGFPIELAESLGAHIIQEAQTETKLIFSGNIQVLLPLLEKTTITDVRIQDAEIDDELMIF</sequence>
<keyword evidence="1" id="KW-0547">Nucleotide-binding</keyword>
<organism evidence="4 5">
    <name type="scientific">Paucilactobacillus wasatchensis</name>
    <dbReference type="NCBI Taxonomy" id="1335616"/>
    <lineage>
        <taxon>Bacteria</taxon>
        <taxon>Bacillati</taxon>
        <taxon>Bacillota</taxon>
        <taxon>Bacilli</taxon>
        <taxon>Lactobacillales</taxon>
        <taxon>Lactobacillaceae</taxon>
        <taxon>Paucilactobacillus</taxon>
    </lineage>
</organism>
<keyword evidence="2" id="KW-0067">ATP-binding</keyword>
<dbReference type="PANTHER" id="PTHR43158">
    <property type="entry name" value="SKFA PEPTIDE EXPORT ATP-BINDING PROTEIN SKFE"/>
    <property type="match status" value="1"/>
</dbReference>
<proteinExistence type="predicted"/>
<accession>A0A0D1A9G1</accession>
<dbReference type="Gene3D" id="3.40.50.300">
    <property type="entry name" value="P-loop containing nucleotide triphosphate hydrolases"/>
    <property type="match status" value="1"/>
</dbReference>
<dbReference type="PATRIC" id="fig|1335616.4.peg.1020"/>
<keyword evidence="5" id="KW-1185">Reference proteome</keyword>
<dbReference type="InterPro" id="IPR003439">
    <property type="entry name" value="ABC_transporter-like_ATP-bd"/>
</dbReference>
<dbReference type="Pfam" id="PF00005">
    <property type="entry name" value="ABC_tran"/>
    <property type="match status" value="1"/>
</dbReference>
<protein>
    <submittedName>
        <fullName evidence="4">ABC-type multidrug transport system ATPase component-like protein</fullName>
    </submittedName>
</protein>
<dbReference type="PROSITE" id="PS50893">
    <property type="entry name" value="ABC_TRANSPORTER_2"/>
    <property type="match status" value="1"/>
</dbReference>
<gene>
    <name evidence="4" type="ORF">WDC_1015</name>
</gene>
<dbReference type="STRING" id="1335616.WDC_1015"/>
<evidence type="ECO:0000256" key="2">
    <source>
        <dbReference type="ARBA" id="ARBA00022840"/>
    </source>
</evidence>
<feature type="domain" description="ABC transporter" evidence="3">
    <location>
        <begin position="9"/>
        <end position="236"/>
    </location>
</feature>
<evidence type="ECO:0000259" key="3">
    <source>
        <dbReference type="PROSITE" id="PS50893"/>
    </source>
</evidence>
<evidence type="ECO:0000313" key="4">
    <source>
        <dbReference type="EMBL" id="KIS03381.1"/>
    </source>
</evidence>